<accession>A0A0B5JBG7</accession>
<dbReference type="Proteomes" id="UP000202511">
    <property type="component" value="Segment"/>
</dbReference>
<evidence type="ECO:0000313" key="3">
    <source>
        <dbReference type="Proteomes" id="UP000202511"/>
    </source>
</evidence>
<proteinExistence type="predicted"/>
<dbReference type="GeneID" id="23461824"/>
<name>A0A0B5JBG7_9VIRU</name>
<feature type="region of interest" description="Disordered" evidence="1">
    <location>
        <begin position="1"/>
        <end position="22"/>
    </location>
</feature>
<feature type="compositionally biased region" description="Low complexity" evidence="1">
    <location>
        <begin position="1"/>
        <end position="12"/>
    </location>
</feature>
<sequence length="101" mass="11026">MATPATATTETTCNSTPLRPVPDARLTDQQVEAMRAELWTQWSGHHDVWGIAVGTDDKGRHFIIFDLGYDAQPFPASLPITALGGFEVPLRTCVVGRIVAY</sequence>
<protein>
    <submittedName>
        <fullName evidence="2">Uncharacterized protein</fullName>
    </submittedName>
</protein>
<organism evidence="2 3">
    <name type="scientific">Pandoravirus inopinatum</name>
    <dbReference type="NCBI Taxonomy" id="1605721"/>
    <lineage>
        <taxon>Viruses</taxon>
        <taxon>Pandoravirus</taxon>
    </lineage>
</organism>
<evidence type="ECO:0000313" key="2">
    <source>
        <dbReference type="EMBL" id="AJF96907.1"/>
    </source>
</evidence>
<dbReference type="RefSeq" id="YP_009119142.1">
    <property type="nucleotide sequence ID" value="NC_026440.1"/>
</dbReference>
<dbReference type="KEGG" id="vg:23461824"/>
<evidence type="ECO:0000256" key="1">
    <source>
        <dbReference type="SAM" id="MobiDB-lite"/>
    </source>
</evidence>
<reference evidence="2 3" key="1">
    <citation type="journal article" date="2015" name="Parasitol. Res.">
        <title>Viruses in close associations with free-living amoebae.</title>
        <authorList>
            <person name="Scheid P."/>
        </authorList>
    </citation>
    <scope>NUCLEOTIDE SEQUENCE [LARGE SCALE GENOMIC DNA]</scope>
    <source>
        <strain evidence="2">KlaHel</strain>
    </source>
</reference>
<dbReference type="EMBL" id="KP136319">
    <property type="protein sequence ID" value="AJF96907.1"/>
    <property type="molecule type" value="Genomic_DNA"/>
</dbReference>